<name>E8KFF8_9PAST</name>
<dbReference type="InterPro" id="IPR000182">
    <property type="entry name" value="GNAT_dom"/>
</dbReference>
<dbReference type="GO" id="GO:0016747">
    <property type="term" value="F:acyltransferase activity, transferring groups other than amino-acyl groups"/>
    <property type="evidence" value="ECO:0007669"/>
    <property type="project" value="InterPro"/>
</dbReference>
<sequence length="86" mass="10203">MLFVVTGEHGKGLGLAVWQAIERHYPQTKVWETHTPYLEKRNIHFYVNKCGFKIVEFYHGKNPAPHLQKNDENSPLDEMFRFEKVM</sequence>
<dbReference type="InterPro" id="IPR016181">
    <property type="entry name" value="Acyl_CoA_acyltransferase"/>
</dbReference>
<gene>
    <name evidence="2" type="ORF">HMPREF0027_0575</name>
</gene>
<organism evidence="2 3">
    <name type="scientific">Actinobacillus ureae ATCC 25976</name>
    <dbReference type="NCBI Taxonomy" id="887324"/>
    <lineage>
        <taxon>Bacteria</taxon>
        <taxon>Pseudomonadati</taxon>
        <taxon>Pseudomonadota</taxon>
        <taxon>Gammaproteobacteria</taxon>
        <taxon>Pasteurellales</taxon>
        <taxon>Pasteurellaceae</taxon>
        <taxon>Actinobacillus</taxon>
    </lineage>
</organism>
<evidence type="ECO:0000313" key="2">
    <source>
        <dbReference type="EMBL" id="EFX92365.1"/>
    </source>
</evidence>
<dbReference type="PROSITE" id="PS51186">
    <property type="entry name" value="GNAT"/>
    <property type="match status" value="1"/>
</dbReference>
<keyword evidence="3" id="KW-1185">Reference proteome</keyword>
<protein>
    <recommendedName>
        <fullName evidence="1">N-acetyltransferase domain-containing protein</fullName>
    </recommendedName>
</protein>
<dbReference type="HOGENOM" id="CLU_2206158_0_0_6"/>
<evidence type="ECO:0000313" key="3">
    <source>
        <dbReference type="Proteomes" id="UP000005467"/>
    </source>
</evidence>
<dbReference type="EMBL" id="AEVG01000040">
    <property type="protein sequence ID" value="EFX92365.1"/>
    <property type="molecule type" value="Genomic_DNA"/>
</dbReference>
<feature type="domain" description="N-acetyltransferase" evidence="1">
    <location>
        <begin position="1"/>
        <end position="72"/>
    </location>
</feature>
<accession>E8KFF8</accession>
<dbReference type="AlphaFoldDB" id="E8KFF8"/>
<dbReference type="Proteomes" id="UP000005467">
    <property type="component" value="Unassembled WGS sequence"/>
</dbReference>
<comment type="caution">
    <text evidence="2">The sequence shown here is derived from an EMBL/GenBank/DDBJ whole genome shotgun (WGS) entry which is preliminary data.</text>
</comment>
<evidence type="ECO:0000259" key="1">
    <source>
        <dbReference type="PROSITE" id="PS51186"/>
    </source>
</evidence>
<dbReference type="SUPFAM" id="SSF55729">
    <property type="entry name" value="Acyl-CoA N-acyltransferases (Nat)"/>
    <property type="match status" value="1"/>
</dbReference>
<reference evidence="2 3" key="1">
    <citation type="submission" date="2011-01" db="EMBL/GenBank/DDBJ databases">
        <authorList>
            <person name="Muzny D."/>
            <person name="Qin X."/>
            <person name="Deng J."/>
            <person name="Jiang H."/>
            <person name="Liu Y."/>
            <person name="Qu J."/>
            <person name="Song X.-Z."/>
            <person name="Zhang L."/>
            <person name="Thornton R."/>
            <person name="Coyle M."/>
            <person name="Francisco L."/>
            <person name="Jackson L."/>
            <person name="Javaid M."/>
            <person name="Korchina V."/>
            <person name="Kovar C."/>
            <person name="Mata R."/>
            <person name="Mathew T."/>
            <person name="Ngo R."/>
            <person name="Nguyen L."/>
            <person name="Nguyen N."/>
            <person name="Okwuonu G."/>
            <person name="Ongeri F."/>
            <person name="Pham C."/>
            <person name="Simmons D."/>
            <person name="Wilczek-Boney K."/>
            <person name="Hale W."/>
            <person name="Jakkamsetti A."/>
            <person name="Pham P."/>
            <person name="Ruth R."/>
            <person name="San Lucas F."/>
            <person name="Warren J."/>
            <person name="Zhang J."/>
            <person name="Zhao Z."/>
            <person name="Zhou C."/>
            <person name="Zhu D."/>
            <person name="Lee S."/>
            <person name="Bess C."/>
            <person name="Blankenburg K."/>
            <person name="Forbes L."/>
            <person name="Fu Q."/>
            <person name="Gubbala S."/>
            <person name="Hirani K."/>
            <person name="Jayaseelan J.C."/>
            <person name="Lara F."/>
            <person name="Munidasa M."/>
            <person name="Palculict T."/>
            <person name="Patil S."/>
            <person name="Pu L.-L."/>
            <person name="Saada N."/>
            <person name="Tang L."/>
            <person name="Weissenberger G."/>
            <person name="Zhu Y."/>
            <person name="Hemphill L."/>
            <person name="Shang Y."/>
            <person name="Youmans B."/>
            <person name="Ayvaz T."/>
            <person name="Ross M."/>
            <person name="Santibanez J."/>
            <person name="Aqrawi P."/>
            <person name="Gross S."/>
            <person name="Joshi V."/>
            <person name="Fowler G."/>
            <person name="Nazareth L."/>
            <person name="Reid J."/>
            <person name="Worley K."/>
            <person name="Petrosino J."/>
            <person name="Highlander S."/>
            <person name="Gibbs R."/>
        </authorList>
    </citation>
    <scope>NUCLEOTIDE SEQUENCE [LARGE SCALE GENOMIC DNA]</scope>
    <source>
        <strain evidence="2 3">ATCC 25976</strain>
    </source>
</reference>
<proteinExistence type="predicted"/>